<keyword evidence="3" id="KW-1185">Reference proteome</keyword>
<gene>
    <name evidence="2" type="ORF">AACH10_21840</name>
</gene>
<evidence type="ECO:0000259" key="1">
    <source>
        <dbReference type="PROSITE" id="PS51184"/>
    </source>
</evidence>
<evidence type="ECO:0000313" key="3">
    <source>
        <dbReference type="Proteomes" id="UP001365405"/>
    </source>
</evidence>
<organism evidence="2 3">
    <name type="scientific">Pseudaquabacterium inlustre</name>
    <dbReference type="NCBI Taxonomy" id="2984192"/>
    <lineage>
        <taxon>Bacteria</taxon>
        <taxon>Pseudomonadati</taxon>
        <taxon>Pseudomonadota</taxon>
        <taxon>Betaproteobacteria</taxon>
        <taxon>Burkholderiales</taxon>
        <taxon>Sphaerotilaceae</taxon>
        <taxon>Pseudaquabacterium</taxon>
    </lineage>
</organism>
<dbReference type="InterPro" id="IPR041667">
    <property type="entry name" value="Cupin_8"/>
</dbReference>
<dbReference type="SUPFAM" id="SSF51197">
    <property type="entry name" value="Clavaminate synthase-like"/>
    <property type="match status" value="1"/>
</dbReference>
<evidence type="ECO:0000313" key="2">
    <source>
        <dbReference type="EMBL" id="MEK8052909.1"/>
    </source>
</evidence>
<dbReference type="Pfam" id="PF13621">
    <property type="entry name" value="Cupin_8"/>
    <property type="match status" value="1"/>
</dbReference>
<comment type="caution">
    <text evidence="2">The sequence shown here is derived from an EMBL/GenBank/DDBJ whole genome shotgun (WGS) entry which is preliminary data.</text>
</comment>
<proteinExistence type="predicted"/>
<dbReference type="SMART" id="SM00558">
    <property type="entry name" value="JmjC"/>
    <property type="match status" value="1"/>
</dbReference>
<dbReference type="PANTHER" id="PTHR12461:SF105">
    <property type="entry name" value="HYPOXIA-INDUCIBLE FACTOR 1-ALPHA INHIBITOR"/>
    <property type="match status" value="1"/>
</dbReference>
<dbReference type="InterPro" id="IPR003347">
    <property type="entry name" value="JmjC_dom"/>
</dbReference>
<dbReference type="Gene3D" id="2.60.120.650">
    <property type="entry name" value="Cupin"/>
    <property type="match status" value="1"/>
</dbReference>
<dbReference type="PANTHER" id="PTHR12461">
    <property type="entry name" value="HYPOXIA-INDUCIBLE FACTOR 1 ALPHA INHIBITOR-RELATED"/>
    <property type="match status" value="1"/>
</dbReference>
<accession>A0ABU9CQA0</accession>
<protein>
    <submittedName>
        <fullName evidence="2">Cupin-like domain-containing protein</fullName>
    </submittedName>
</protein>
<sequence>MNPMRELHGLRADALPEDVLTSTQPLLLRGMVAHWPITQAALQPGLQGGRAAADYLRGFGAESAVGVLLGQPEIGGRFFYNDTLTGLNFRREGGRLGRVLDALMQLAAVPPGSPPPPALYVGSTSVDTCLPGFRAANDLSDPAFQARDPLVSIWLGNRTRIAAHFDLPDNIACVVAGRRRFTLFPPEAVGDLYVGPLDLTPAGQAISLVDMAAPDFERHPRFANALAVAQVAEMGPGDAIFIPSLWWHQVEALEPFNVLVNYWWRQSPEQMDSPMATLLHALLTLRELPPAQREAWRALFNHYVFDATADTAAHIPPHARSVLAPMDATGAQALRQQLIKRLTR</sequence>
<dbReference type="RefSeq" id="WP_341412641.1">
    <property type="nucleotide sequence ID" value="NZ_JBBUTH010000010.1"/>
</dbReference>
<reference evidence="2 3" key="1">
    <citation type="submission" date="2024-04" db="EMBL/GenBank/DDBJ databases">
        <title>Novel species of the genus Ideonella isolated from streams.</title>
        <authorList>
            <person name="Lu H."/>
        </authorList>
    </citation>
    <scope>NUCLEOTIDE SEQUENCE [LARGE SCALE GENOMIC DNA]</scope>
    <source>
        <strain evidence="2 3">DXS22W</strain>
    </source>
</reference>
<dbReference type="EMBL" id="JBBUTH010000010">
    <property type="protein sequence ID" value="MEK8052909.1"/>
    <property type="molecule type" value="Genomic_DNA"/>
</dbReference>
<feature type="domain" description="JmjC" evidence="1">
    <location>
        <begin position="119"/>
        <end position="279"/>
    </location>
</feature>
<dbReference type="PROSITE" id="PS51184">
    <property type="entry name" value="JMJC"/>
    <property type="match status" value="1"/>
</dbReference>
<name>A0ABU9CQA0_9BURK</name>
<dbReference type="Proteomes" id="UP001365405">
    <property type="component" value="Unassembled WGS sequence"/>
</dbReference>